<reference evidence="7" key="2">
    <citation type="submission" date="2015-02" db="UniProtKB">
        <authorList>
            <consortium name="EnsemblMetazoa"/>
        </authorList>
    </citation>
    <scope>IDENTIFICATION</scope>
</reference>
<name>T1J6T2_STRMM</name>
<evidence type="ECO:0008006" key="9">
    <source>
        <dbReference type="Google" id="ProtNLM"/>
    </source>
</evidence>
<dbReference type="InterPro" id="IPR050930">
    <property type="entry name" value="MFS_Vesicular_Transporter"/>
</dbReference>
<dbReference type="EMBL" id="JH431887">
    <property type="status" value="NOT_ANNOTATED_CDS"/>
    <property type="molecule type" value="Genomic_DNA"/>
</dbReference>
<dbReference type="PhylomeDB" id="T1J6T2"/>
<dbReference type="Gene3D" id="1.20.1250.20">
    <property type="entry name" value="MFS general substrate transporter like domains"/>
    <property type="match status" value="1"/>
</dbReference>
<comment type="subcellular location">
    <subcellularLocation>
        <location evidence="1">Membrane</location>
        <topology evidence="1">Multi-pass membrane protein</topology>
    </subcellularLocation>
</comment>
<keyword evidence="2" id="KW-0813">Transport</keyword>
<dbReference type="PANTHER" id="PTHR23506:SF26">
    <property type="entry name" value="MFS-TYPE TRANSPORTER SLC18B1"/>
    <property type="match status" value="1"/>
</dbReference>
<evidence type="ECO:0000256" key="5">
    <source>
        <dbReference type="ARBA" id="ARBA00023136"/>
    </source>
</evidence>
<feature type="transmembrane region" description="Helical" evidence="6">
    <location>
        <begin position="65"/>
        <end position="84"/>
    </location>
</feature>
<evidence type="ECO:0000256" key="2">
    <source>
        <dbReference type="ARBA" id="ARBA00022448"/>
    </source>
</evidence>
<keyword evidence="3 6" id="KW-0812">Transmembrane</keyword>
<dbReference type="GO" id="GO:0016020">
    <property type="term" value="C:membrane"/>
    <property type="evidence" value="ECO:0007669"/>
    <property type="project" value="UniProtKB-SubCell"/>
</dbReference>
<dbReference type="Proteomes" id="UP000014500">
    <property type="component" value="Unassembled WGS sequence"/>
</dbReference>
<dbReference type="HOGENOM" id="CLU_1637546_0_0_1"/>
<sequence length="162" mass="17417">MVSLATKLTELTMCYSIQAPFYPKEAEKKGVNSSVYGMVFGVFEFVDFILCPIYGKYIRQIGPKFMLNTGNFVMATCCILFGIVEAMGQAGFITASYAIVASEFPEDLTGVETALAVGFILGPSVGGVLFEFGGFLLPFALNGGALIIAAIVTIFLLPEIEY</sequence>
<keyword evidence="4 6" id="KW-1133">Transmembrane helix</keyword>
<reference evidence="8" key="1">
    <citation type="submission" date="2011-05" db="EMBL/GenBank/DDBJ databases">
        <authorList>
            <person name="Richards S.R."/>
            <person name="Qu J."/>
            <person name="Jiang H."/>
            <person name="Jhangiani S.N."/>
            <person name="Agravi P."/>
            <person name="Goodspeed R."/>
            <person name="Gross S."/>
            <person name="Mandapat C."/>
            <person name="Jackson L."/>
            <person name="Mathew T."/>
            <person name="Pu L."/>
            <person name="Thornton R."/>
            <person name="Saada N."/>
            <person name="Wilczek-Boney K.B."/>
            <person name="Lee S."/>
            <person name="Kovar C."/>
            <person name="Wu Y."/>
            <person name="Scherer S.E."/>
            <person name="Worley K.C."/>
            <person name="Muzny D.M."/>
            <person name="Gibbs R."/>
        </authorList>
    </citation>
    <scope>NUCLEOTIDE SEQUENCE</scope>
    <source>
        <strain evidence="8">Brora</strain>
    </source>
</reference>
<evidence type="ECO:0000256" key="1">
    <source>
        <dbReference type="ARBA" id="ARBA00004141"/>
    </source>
</evidence>
<dbReference type="PANTHER" id="PTHR23506">
    <property type="entry name" value="GH10249P"/>
    <property type="match status" value="1"/>
</dbReference>
<dbReference type="InterPro" id="IPR011701">
    <property type="entry name" value="MFS"/>
</dbReference>
<feature type="transmembrane region" description="Helical" evidence="6">
    <location>
        <begin position="135"/>
        <end position="157"/>
    </location>
</feature>
<dbReference type="GO" id="GO:0022857">
    <property type="term" value="F:transmembrane transporter activity"/>
    <property type="evidence" value="ECO:0007669"/>
    <property type="project" value="InterPro"/>
</dbReference>
<dbReference type="SUPFAM" id="SSF103473">
    <property type="entry name" value="MFS general substrate transporter"/>
    <property type="match status" value="1"/>
</dbReference>
<evidence type="ECO:0000256" key="6">
    <source>
        <dbReference type="SAM" id="Phobius"/>
    </source>
</evidence>
<evidence type="ECO:0000313" key="7">
    <source>
        <dbReference type="EnsemblMetazoa" id="SMAR009358-PA"/>
    </source>
</evidence>
<keyword evidence="5 6" id="KW-0472">Membrane</keyword>
<dbReference type="OMA" id="KMTSHIT"/>
<protein>
    <recommendedName>
        <fullName evidence="9">Major facilitator superfamily (MFS) profile domain-containing protein</fullName>
    </recommendedName>
</protein>
<dbReference type="eggNOG" id="KOG3764">
    <property type="taxonomic scope" value="Eukaryota"/>
</dbReference>
<evidence type="ECO:0000256" key="3">
    <source>
        <dbReference type="ARBA" id="ARBA00022692"/>
    </source>
</evidence>
<keyword evidence="8" id="KW-1185">Reference proteome</keyword>
<evidence type="ECO:0000256" key="4">
    <source>
        <dbReference type="ARBA" id="ARBA00022989"/>
    </source>
</evidence>
<evidence type="ECO:0000313" key="8">
    <source>
        <dbReference type="Proteomes" id="UP000014500"/>
    </source>
</evidence>
<dbReference type="EnsemblMetazoa" id="SMAR009358-RA">
    <property type="protein sequence ID" value="SMAR009358-PA"/>
    <property type="gene ID" value="SMAR009358"/>
</dbReference>
<organism evidence="7 8">
    <name type="scientific">Strigamia maritima</name>
    <name type="common">European centipede</name>
    <name type="synonym">Geophilus maritimus</name>
    <dbReference type="NCBI Taxonomy" id="126957"/>
    <lineage>
        <taxon>Eukaryota</taxon>
        <taxon>Metazoa</taxon>
        <taxon>Ecdysozoa</taxon>
        <taxon>Arthropoda</taxon>
        <taxon>Myriapoda</taxon>
        <taxon>Chilopoda</taxon>
        <taxon>Pleurostigmophora</taxon>
        <taxon>Geophilomorpha</taxon>
        <taxon>Linotaeniidae</taxon>
        <taxon>Strigamia</taxon>
    </lineage>
</organism>
<accession>T1J6T2</accession>
<feature type="transmembrane region" description="Helical" evidence="6">
    <location>
        <begin position="35"/>
        <end position="53"/>
    </location>
</feature>
<dbReference type="InterPro" id="IPR036259">
    <property type="entry name" value="MFS_trans_sf"/>
</dbReference>
<dbReference type="STRING" id="126957.T1J6T2"/>
<proteinExistence type="predicted"/>
<dbReference type="AlphaFoldDB" id="T1J6T2"/>
<dbReference type="Pfam" id="PF07690">
    <property type="entry name" value="MFS_1"/>
    <property type="match status" value="1"/>
</dbReference>